<evidence type="ECO:0000256" key="10">
    <source>
        <dbReference type="HAMAP-Rule" id="MF_03152"/>
    </source>
</evidence>
<dbReference type="EMBL" id="HG001460">
    <property type="protein sequence ID" value="CDF32206.1"/>
    <property type="molecule type" value="Genomic_DNA"/>
</dbReference>
<evidence type="ECO:0000256" key="6">
    <source>
        <dbReference type="ARBA" id="ARBA00022694"/>
    </source>
</evidence>
<keyword evidence="4 10" id="KW-0808">Transferase</keyword>
<feature type="domain" description="SAM-dependent methyltransferase TRM5/TYW2-type" evidence="11">
    <location>
        <begin position="152"/>
        <end position="421"/>
    </location>
</feature>
<dbReference type="PANTHER" id="PTHR23245:SF36">
    <property type="entry name" value="TRNA (GUANINE(37)-N1)-METHYLTRANSFERASE"/>
    <property type="match status" value="1"/>
</dbReference>
<comment type="catalytic activity">
    <reaction evidence="9 10">
        <text>guanosine(37) in tRNA + S-adenosyl-L-methionine = N(1)-methylguanosine(37) in tRNA + S-adenosyl-L-homocysteine + H(+)</text>
        <dbReference type="Rhea" id="RHEA:36899"/>
        <dbReference type="Rhea" id="RHEA-COMP:10145"/>
        <dbReference type="Rhea" id="RHEA-COMP:10147"/>
        <dbReference type="ChEBI" id="CHEBI:15378"/>
        <dbReference type="ChEBI" id="CHEBI:57856"/>
        <dbReference type="ChEBI" id="CHEBI:59789"/>
        <dbReference type="ChEBI" id="CHEBI:73542"/>
        <dbReference type="ChEBI" id="CHEBI:74269"/>
        <dbReference type="EC" id="2.1.1.228"/>
    </reaction>
</comment>
<reference evidence="13" key="1">
    <citation type="journal article" date="2013" name="Proc. Natl. Acad. Sci. U.S.A.">
        <title>Genome structure and metabolic features in the red seaweed Chondrus crispus shed light on evolution of the Archaeplastida.</title>
        <authorList>
            <person name="Collen J."/>
            <person name="Porcel B."/>
            <person name="Carre W."/>
            <person name="Ball S.G."/>
            <person name="Chaparro C."/>
            <person name="Tonon T."/>
            <person name="Barbeyron T."/>
            <person name="Michel G."/>
            <person name="Noel B."/>
            <person name="Valentin K."/>
            <person name="Elias M."/>
            <person name="Artiguenave F."/>
            <person name="Arun A."/>
            <person name="Aury J.M."/>
            <person name="Barbosa-Neto J.F."/>
            <person name="Bothwell J.H."/>
            <person name="Bouget F.Y."/>
            <person name="Brillet L."/>
            <person name="Cabello-Hurtado F."/>
            <person name="Capella-Gutierrez S."/>
            <person name="Charrier B."/>
            <person name="Cladiere L."/>
            <person name="Cock J.M."/>
            <person name="Coelho S.M."/>
            <person name="Colleoni C."/>
            <person name="Czjzek M."/>
            <person name="Da Silva C."/>
            <person name="Delage L."/>
            <person name="Denoeud F."/>
            <person name="Deschamps P."/>
            <person name="Dittami S.M."/>
            <person name="Gabaldon T."/>
            <person name="Gachon C.M."/>
            <person name="Groisillier A."/>
            <person name="Herve C."/>
            <person name="Jabbari K."/>
            <person name="Katinka M."/>
            <person name="Kloareg B."/>
            <person name="Kowalczyk N."/>
            <person name="Labadie K."/>
            <person name="Leblanc C."/>
            <person name="Lopez P.J."/>
            <person name="McLachlan D.H."/>
            <person name="Meslet-Cladiere L."/>
            <person name="Moustafa A."/>
            <person name="Nehr Z."/>
            <person name="Nyvall Collen P."/>
            <person name="Panaud O."/>
            <person name="Partensky F."/>
            <person name="Poulain J."/>
            <person name="Rensing S.A."/>
            <person name="Rousvoal S."/>
            <person name="Samson G."/>
            <person name="Symeonidi A."/>
            <person name="Weissenbach J."/>
            <person name="Zambounis A."/>
            <person name="Wincker P."/>
            <person name="Boyen C."/>
        </authorList>
    </citation>
    <scope>NUCLEOTIDE SEQUENCE [LARGE SCALE GENOMIC DNA]</scope>
    <source>
        <strain evidence="13">cv. Stackhouse</strain>
    </source>
</reference>
<evidence type="ECO:0000256" key="3">
    <source>
        <dbReference type="ARBA" id="ARBA00022603"/>
    </source>
</evidence>
<dbReference type="STRING" id="2769.R7Q4C6"/>
<comment type="similarity">
    <text evidence="1">Belongs to the class I-like SAM-binding methyltransferase superfamily. TRM5/TYW2 family.</text>
</comment>
<dbReference type="GO" id="GO:0005759">
    <property type="term" value="C:mitochondrial matrix"/>
    <property type="evidence" value="ECO:0007669"/>
    <property type="project" value="UniProtKB-SubCell"/>
</dbReference>
<comment type="function">
    <text evidence="10">Specifically methylates the N1 position of guanosine-37 in various cytoplasmic and mitochondrial tRNAs. Methylation is not dependent on the nature of the nucleoside 5' of the target nucleoside. This is the first step in the biosynthesis of wybutosine (yW), a modified base adjacent to the anticodon of tRNAs and required for accurate decoding.</text>
</comment>
<comment type="similarity">
    <text evidence="10">Belongs to the TRM5 / TYW2 family.</text>
</comment>
<dbReference type="Gene3D" id="3.40.50.150">
    <property type="entry name" value="Vaccinia Virus protein VP39"/>
    <property type="match status" value="1"/>
</dbReference>
<evidence type="ECO:0000313" key="12">
    <source>
        <dbReference type="EMBL" id="CDF32206.1"/>
    </source>
</evidence>
<evidence type="ECO:0000256" key="5">
    <source>
        <dbReference type="ARBA" id="ARBA00022691"/>
    </source>
</evidence>
<evidence type="ECO:0000256" key="8">
    <source>
        <dbReference type="ARBA" id="ARBA00023242"/>
    </source>
</evidence>
<gene>
    <name evidence="12" type="ORF">CHC_T00007590001</name>
</gene>
<dbReference type="OrthoDB" id="408788at2759"/>
<evidence type="ECO:0000256" key="2">
    <source>
        <dbReference type="ARBA" id="ARBA00022490"/>
    </source>
</evidence>
<dbReference type="InterPro" id="IPR030382">
    <property type="entry name" value="MeTrfase_TRM5/TYW2"/>
</dbReference>
<name>R7Q4C6_CHOCR</name>
<dbReference type="PhylomeDB" id="R7Q4C6"/>
<evidence type="ECO:0000256" key="4">
    <source>
        <dbReference type="ARBA" id="ARBA00022679"/>
    </source>
</evidence>
<dbReference type="RefSeq" id="XP_005711871.1">
    <property type="nucleotide sequence ID" value="XM_005711814.1"/>
</dbReference>
<feature type="binding site" evidence="10">
    <location>
        <begin position="282"/>
        <end position="283"/>
    </location>
    <ligand>
        <name>S-adenosyl-L-methionine</name>
        <dbReference type="ChEBI" id="CHEBI:59789"/>
    </ligand>
</feature>
<dbReference type="Gramene" id="CDF32206">
    <property type="protein sequence ID" value="CDF32206"/>
    <property type="gene ID" value="CHC_T00007590001"/>
</dbReference>
<dbReference type="GeneID" id="17319586"/>
<dbReference type="Proteomes" id="UP000012073">
    <property type="component" value="Unassembled WGS sequence"/>
</dbReference>
<dbReference type="GO" id="GO:0070901">
    <property type="term" value="P:mitochondrial tRNA methylation"/>
    <property type="evidence" value="ECO:0007669"/>
    <property type="project" value="UniProtKB-ARBA"/>
</dbReference>
<dbReference type="AlphaFoldDB" id="R7Q4C6"/>
<organism evidence="12 13">
    <name type="scientific">Chondrus crispus</name>
    <name type="common">Carrageen Irish moss</name>
    <name type="synonym">Polymorpha crispa</name>
    <dbReference type="NCBI Taxonomy" id="2769"/>
    <lineage>
        <taxon>Eukaryota</taxon>
        <taxon>Rhodophyta</taxon>
        <taxon>Florideophyceae</taxon>
        <taxon>Rhodymeniophycidae</taxon>
        <taxon>Gigartinales</taxon>
        <taxon>Gigartinaceae</taxon>
        <taxon>Chondrus</taxon>
    </lineage>
</organism>
<dbReference type="OMA" id="VGSHSQF"/>
<protein>
    <recommendedName>
        <fullName evidence="10">tRNA (guanine(37)-N1)-methyltransferase</fullName>
        <ecNumber evidence="10">2.1.1.228</ecNumber>
    </recommendedName>
    <alternativeName>
        <fullName evidence="10">M1G-methyltransferase</fullName>
    </alternativeName>
    <alternativeName>
        <fullName evidence="10">tRNA [GM37] methyltransferase</fullName>
    </alternativeName>
    <alternativeName>
        <fullName evidence="10">tRNA methyltransferase 5 homolog</fullName>
    </alternativeName>
</protein>
<keyword evidence="7 10" id="KW-0496">Mitochondrion</keyword>
<dbReference type="GO" id="GO:0005634">
    <property type="term" value="C:nucleus"/>
    <property type="evidence" value="ECO:0007669"/>
    <property type="project" value="UniProtKB-SubCell"/>
</dbReference>
<keyword evidence="5 10" id="KW-0949">S-adenosyl-L-methionine</keyword>
<keyword evidence="3 10" id="KW-0489">Methyltransferase</keyword>
<dbReference type="Gene3D" id="3.30.300.110">
    <property type="entry name" value="Met-10+ protein-like domains"/>
    <property type="match status" value="1"/>
</dbReference>
<keyword evidence="13" id="KW-1185">Reference proteome</keyword>
<dbReference type="InterPro" id="IPR056743">
    <property type="entry name" value="TRM5-TYW2-like_MTfase"/>
</dbReference>
<keyword evidence="8 10" id="KW-0539">Nucleus</keyword>
<dbReference type="InterPro" id="IPR056744">
    <property type="entry name" value="TRM5/TYW2-like_N"/>
</dbReference>
<evidence type="ECO:0000313" key="13">
    <source>
        <dbReference type="Proteomes" id="UP000012073"/>
    </source>
</evidence>
<proteinExistence type="inferred from homology"/>
<comment type="subunit">
    <text evidence="10">Monomer.</text>
</comment>
<keyword evidence="6 10" id="KW-0819">tRNA processing</keyword>
<dbReference type="SUPFAM" id="SSF53335">
    <property type="entry name" value="S-adenosyl-L-methionine-dependent methyltransferases"/>
    <property type="match status" value="1"/>
</dbReference>
<dbReference type="FunFam" id="3.30.300.110:FF:000001">
    <property type="entry name" value="tRNA (guanine(37)-N1)-methyltransferase"/>
    <property type="match status" value="1"/>
</dbReference>
<dbReference type="InterPro" id="IPR025792">
    <property type="entry name" value="tRNA_Gua_MeTrfase_euk"/>
</dbReference>
<dbReference type="PANTHER" id="PTHR23245">
    <property type="entry name" value="TRNA METHYLTRANSFERASE"/>
    <property type="match status" value="1"/>
</dbReference>
<dbReference type="KEGG" id="ccp:CHC_T00007590001"/>
<evidence type="ECO:0000259" key="11">
    <source>
        <dbReference type="PROSITE" id="PS51684"/>
    </source>
</evidence>
<dbReference type="PROSITE" id="PS51684">
    <property type="entry name" value="SAM_MT_TRM5_TYW2"/>
    <property type="match status" value="1"/>
</dbReference>
<comment type="caution">
    <text evidence="10">Lacks conserved residue(s) required for the propagation of feature annotation.</text>
</comment>
<comment type="subcellular location">
    <subcellularLocation>
        <location evidence="10">Mitochondrion matrix</location>
    </subcellularLocation>
    <subcellularLocation>
        <location evidence="10">Nucleus</location>
    </subcellularLocation>
    <subcellularLocation>
        <location evidence="10">Cytoplasm</location>
    </subcellularLocation>
    <text evidence="10">Predominantly in the mitochondria and in the nucleus.</text>
</comment>
<feature type="binding site" evidence="10">
    <location>
        <position position="332"/>
    </location>
    <ligand>
        <name>S-adenosyl-L-methionine</name>
        <dbReference type="ChEBI" id="CHEBI:59789"/>
    </ligand>
</feature>
<keyword evidence="2 10" id="KW-0963">Cytoplasm</keyword>
<sequence>MSLPPPSTFRETLRFHALRVPARLCNDAHKALRPHVLALPHVASVLRADATEPALVVLLLRYLAESPATELRAPPRGNADAAYVGVEPEVVATRIRETALGEKVGGRVAEFVRGVGAGDVIRRDVLLGYEVWGMAAVLRNVLPEGVTVPTSFETVGHIVHVNLREEHEEYKKVIGAVMLDKLGKRVKTVVNKLESTGGPYRTFKMEVIAGEPMLETEVKENGCRFRLNFEKVYWNSRLETEHNRIVTATGKGEVFVDAFCGIGPFAVPVAKGRRCEKVYANDLNPDSVKYLKENAKINGVEGDKFIASCGCAREFLRTLVRDKVAMTRVVMNFPSGAPEFLDVFRGLYDEADGLPMPVVHCYCFVKGIENLSSARDRVRKALYGDNLQGEMQLRDEDIEIRDIRNVAPRKQQVCVTFQVPKDVAHRNLDMSDGENPPAAKKLKLAL</sequence>
<dbReference type="GO" id="GO:0002939">
    <property type="term" value="P:tRNA N1-guanine methylation"/>
    <property type="evidence" value="ECO:0007669"/>
    <property type="project" value="TreeGrafter"/>
</dbReference>
<dbReference type="HAMAP" id="MF_03152">
    <property type="entry name" value="TRM5"/>
    <property type="match status" value="1"/>
</dbReference>
<dbReference type="Pfam" id="PF25133">
    <property type="entry name" value="TYW2_N_2"/>
    <property type="match status" value="1"/>
</dbReference>
<evidence type="ECO:0000256" key="7">
    <source>
        <dbReference type="ARBA" id="ARBA00023128"/>
    </source>
</evidence>
<evidence type="ECO:0000256" key="1">
    <source>
        <dbReference type="ARBA" id="ARBA00009775"/>
    </source>
</evidence>
<accession>R7Q4C6</accession>
<feature type="binding site" evidence="10">
    <location>
        <position position="242"/>
    </location>
    <ligand>
        <name>S-adenosyl-L-methionine</name>
        <dbReference type="ChEBI" id="CHEBI:59789"/>
    </ligand>
</feature>
<evidence type="ECO:0000256" key="9">
    <source>
        <dbReference type="ARBA" id="ARBA00047783"/>
    </source>
</evidence>
<dbReference type="Pfam" id="PF02475">
    <property type="entry name" value="TRM5-TYW2_MTfase"/>
    <property type="match status" value="1"/>
</dbReference>
<dbReference type="InterPro" id="IPR029063">
    <property type="entry name" value="SAM-dependent_MTases_sf"/>
</dbReference>
<dbReference type="CDD" id="cd02440">
    <property type="entry name" value="AdoMet_MTases"/>
    <property type="match status" value="1"/>
</dbReference>
<dbReference type="GO" id="GO:0052906">
    <property type="term" value="F:tRNA (guanine(37)-N1)-methyltransferase activity"/>
    <property type="evidence" value="ECO:0007669"/>
    <property type="project" value="UniProtKB-UniRule"/>
</dbReference>
<dbReference type="EC" id="2.1.1.228" evidence="10"/>